<comment type="caution">
    <text evidence="1">The sequence shown here is derived from an EMBL/GenBank/DDBJ whole genome shotgun (WGS) entry which is preliminary data.</text>
</comment>
<keyword evidence="2" id="KW-1185">Reference proteome</keyword>
<proteinExistence type="predicted"/>
<reference evidence="1" key="1">
    <citation type="submission" date="2024-05" db="EMBL/GenBank/DDBJ databases">
        <title>Whole genome shotgun sequence of Streptomyces violascens NBRC 12920.</title>
        <authorList>
            <person name="Komaki H."/>
            <person name="Tamura T."/>
        </authorList>
    </citation>
    <scope>NUCLEOTIDE SEQUENCE</scope>
    <source>
        <strain evidence="1">NBRC 12920</strain>
    </source>
</reference>
<dbReference type="RefSeq" id="WP_189963340.1">
    <property type="nucleotide sequence ID" value="NZ_BMUA01000008.1"/>
</dbReference>
<dbReference type="Proteomes" id="UP001050808">
    <property type="component" value="Unassembled WGS sequence"/>
</dbReference>
<sequence>MNGQPFSRAAAERRLGPAAVAAIARLVEAAPPLRAEQRMQLQAVFNSARPALPQAPPRAA</sequence>
<protein>
    <submittedName>
        <fullName evidence="1">Uncharacterized protein</fullName>
    </submittedName>
</protein>
<gene>
    <name evidence="1" type="ORF">Sviol_62720</name>
</gene>
<dbReference type="EMBL" id="BNDY01000017">
    <property type="protein sequence ID" value="GHI41864.1"/>
    <property type="molecule type" value="Genomic_DNA"/>
</dbReference>
<organism evidence="1 2">
    <name type="scientific">Streptomyces violascens</name>
    <dbReference type="NCBI Taxonomy" id="67381"/>
    <lineage>
        <taxon>Bacteria</taxon>
        <taxon>Bacillati</taxon>
        <taxon>Actinomycetota</taxon>
        <taxon>Actinomycetes</taxon>
        <taxon>Kitasatosporales</taxon>
        <taxon>Streptomycetaceae</taxon>
        <taxon>Streptomyces</taxon>
    </lineage>
</organism>
<name>A0ABQ3QX63_9ACTN</name>
<accession>A0ABQ3QX63</accession>
<evidence type="ECO:0000313" key="1">
    <source>
        <dbReference type="EMBL" id="GHI41864.1"/>
    </source>
</evidence>
<evidence type="ECO:0000313" key="2">
    <source>
        <dbReference type="Proteomes" id="UP001050808"/>
    </source>
</evidence>